<dbReference type="PROSITE" id="PS50048">
    <property type="entry name" value="ZN2_CY6_FUNGAL_2"/>
    <property type="match status" value="1"/>
</dbReference>
<dbReference type="SUPFAM" id="SSF57701">
    <property type="entry name" value="Zn2/Cys6 DNA-binding domain"/>
    <property type="match status" value="1"/>
</dbReference>
<evidence type="ECO:0000256" key="1">
    <source>
        <dbReference type="ARBA" id="ARBA00022723"/>
    </source>
</evidence>
<dbReference type="InterPro" id="IPR007219">
    <property type="entry name" value="XnlR_reg_dom"/>
</dbReference>
<keyword evidence="7" id="KW-0472">Membrane</keyword>
<keyword evidence="5" id="KW-0539">Nucleus</keyword>
<dbReference type="CDD" id="cd12148">
    <property type="entry name" value="fungal_TF_MHR"/>
    <property type="match status" value="1"/>
</dbReference>
<reference evidence="9 10" key="1">
    <citation type="journal article" date="2018" name="Front. Microbiol.">
        <title>Genomic and genetic insights into a cosmopolitan fungus, Paecilomyces variotii (Eurotiales).</title>
        <authorList>
            <person name="Urquhart A.S."/>
            <person name="Mondo S.J."/>
            <person name="Makela M.R."/>
            <person name="Hane J.K."/>
            <person name="Wiebenga A."/>
            <person name="He G."/>
            <person name="Mihaltcheva S."/>
            <person name="Pangilinan J."/>
            <person name="Lipzen A."/>
            <person name="Barry K."/>
            <person name="de Vries R.P."/>
            <person name="Grigoriev I.V."/>
            <person name="Idnurm A."/>
        </authorList>
    </citation>
    <scope>NUCLEOTIDE SEQUENCE [LARGE SCALE GENOMIC DNA]</scope>
    <source>
        <strain evidence="9 10">CBS 101075</strain>
    </source>
</reference>
<protein>
    <submittedName>
        <fullName evidence="9">Fungal-specific transcription factor domain-containing protein</fullName>
    </submittedName>
</protein>
<proteinExistence type="predicted"/>
<feature type="domain" description="Zn(2)-C6 fungal-type" evidence="8">
    <location>
        <begin position="15"/>
        <end position="47"/>
    </location>
</feature>
<dbReference type="CDD" id="cd00067">
    <property type="entry name" value="GAL4"/>
    <property type="match status" value="1"/>
</dbReference>
<evidence type="ECO:0000256" key="2">
    <source>
        <dbReference type="ARBA" id="ARBA00023015"/>
    </source>
</evidence>
<dbReference type="InterPro" id="IPR036864">
    <property type="entry name" value="Zn2-C6_fun-type_DNA-bd_sf"/>
</dbReference>
<dbReference type="RefSeq" id="XP_028484417.1">
    <property type="nucleotide sequence ID" value="XM_028630909.1"/>
</dbReference>
<keyword evidence="1" id="KW-0479">Metal-binding</keyword>
<name>A0A443HSH2_BYSSP</name>
<evidence type="ECO:0000256" key="5">
    <source>
        <dbReference type="ARBA" id="ARBA00023242"/>
    </source>
</evidence>
<sequence length="695" mass="77517">MIAATSLLQPVLSKSCDDCKARKVRCIRDHGKSSCTNCLRREVRCHFSNTKRKLRQRRSTSTHSPIHWSAEQDNDYPTQSLHTSPTPSYSYGAPRKLYMERILEDRHVEALPRNEDCIFKAHEKYVASSSLAFFSESRIRSVSELLGHTKLRDLIETMITVINGRMNRSGRPSGSIIKFKEPSSAVQIPPESAASYIRAYFEQVHPLYPFLDRQSFEAKVCNPQLPQLLSTSAPFSALYHTVLALGCQYQEGGTFDPGQGKAWKLFQISLGLFPDVLVPRESLINVQAVTAMAIFALNLSCLQIGQMMVSEAARMAQSLGFGRATSSSDNAEHHRTFWVIYTIEKMDSFYSGRNSILIDYDIGAPIPVAPEAMFGDFDWFLSSARFSRLLSKAFEMLFSVTARMNSVEAYYAAIDMAGDDLERWRNSIPEQFRPGLPFRAQHFANSCTLQVALRIHYYYYSGVIALSRLTLNVGAANPGSRQSQSKKALMNAARVIIELTRYIDAEAYTPIWILGVMPLSALFILFDFVVHNPNHRETRSNLALLDVAAGYFSRLEYATGGSLPSSLLSDFAHIARQFVRDVQSRNSNGGQGTTTRTPERPVQMNAIDSANNPSTFIPQPYNTPSQGAVSDTSPITDYLFYPIAFPQVSAVDDDLPAPAGFDIMNLFDTVIPDFSTPLDQNYDIGSGPSMHGSMS</sequence>
<dbReference type="SMART" id="SM00906">
    <property type="entry name" value="Fungal_trans"/>
    <property type="match status" value="1"/>
</dbReference>
<evidence type="ECO:0000256" key="7">
    <source>
        <dbReference type="SAM" id="Phobius"/>
    </source>
</evidence>
<dbReference type="PANTHER" id="PTHR46910:SF25">
    <property type="entry name" value="ABC-TRANSPORTER-REGULATING TRANSCRIPTION FACTOR"/>
    <property type="match status" value="1"/>
</dbReference>
<keyword evidence="10" id="KW-1185">Reference proteome</keyword>
<dbReference type="STRING" id="264951.A0A443HSH2"/>
<dbReference type="GO" id="GO:0006351">
    <property type="term" value="P:DNA-templated transcription"/>
    <property type="evidence" value="ECO:0007669"/>
    <property type="project" value="InterPro"/>
</dbReference>
<dbReference type="EMBL" id="RCNU01000007">
    <property type="protein sequence ID" value="RWQ94772.1"/>
    <property type="molecule type" value="Genomic_DNA"/>
</dbReference>
<keyword evidence="4" id="KW-0804">Transcription</keyword>
<feature type="compositionally biased region" description="Polar residues" evidence="6">
    <location>
        <begin position="584"/>
        <end position="596"/>
    </location>
</feature>
<evidence type="ECO:0000313" key="10">
    <source>
        <dbReference type="Proteomes" id="UP000283841"/>
    </source>
</evidence>
<keyword evidence="3" id="KW-0238">DNA-binding</keyword>
<dbReference type="VEuPathDB" id="FungiDB:C8Q69DRAFT_471475"/>
<dbReference type="InterPro" id="IPR050987">
    <property type="entry name" value="AtrR-like"/>
</dbReference>
<evidence type="ECO:0000259" key="8">
    <source>
        <dbReference type="PROSITE" id="PS50048"/>
    </source>
</evidence>
<dbReference type="GeneID" id="39600186"/>
<dbReference type="GO" id="GO:0008270">
    <property type="term" value="F:zinc ion binding"/>
    <property type="evidence" value="ECO:0007669"/>
    <property type="project" value="InterPro"/>
</dbReference>
<feature type="transmembrane region" description="Helical" evidence="7">
    <location>
        <begin position="511"/>
        <end position="530"/>
    </location>
</feature>
<dbReference type="AlphaFoldDB" id="A0A443HSH2"/>
<evidence type="ECO:0000256" key="4">
    <source>
        <dbReference type="ARBA" id="ARBA00023163"/>
    </source>
</evidence>
<keyword evidence="2" id="KW-0805">Transcription regulation</keyword>
<evidence type="ECO:0000313" key="9">
    <source>
        <dbReference type="EMBL" id="RWQ94772.1"/>
    </source>
</evidence>
<dbReference type="Proteomes" id="UP000283841">
    <property type="component" value="Unassembled WGS sequence"/>
</dbReference>
<keyword evidence="7" id="KW-1133">Transmembrane helix</keyword>
<feature type="region of interest" description="Disordered" evidence="6">
    <location>
        <begin position="54"/>
        <end position="88"/>
    </location>
</feature>
<dbReference type="Gene3D" id="4.10.240.10">
    <property type="entry name" value="Zn(2)-C6 fungal-type DNA-binding domain"/>
    <property type="match status" value="1"/>
</dbReference>
<evidence type="ECO:0000256" key="3">
    <source>
        <dbReference type="ARBA" id="ARBA00023125"/>
    </source>
</evidence>
<dbReference type="PANTHER" id="PTHR46910">
    <property type="entry name" value="TRANSCRIPTION FACTOR PDR1"/>
    <property type="match status" value="1"/>
</dbReference>
<accession>A0A443HSH2</accession>
<dbReference type="GO" id="GO:0003677">
    <property type="term" value="F:DNA binding"/>
    <property type="evidence" value="ECO:0007669"/>
    <property type="project" value="UniProtKB-KW"/>
</dbReference>
<keyword evidence="7" id="KW-0812">Transmembrane</keyword>
<dbReference type="GO" id="GO:0000981">
    <property type="term" value="F:DNA-binding transcription factor activity, RNA polymerase II-specific"/>
    <property type="evidence" value="ECO:0007669"/>
    <property type="project" value="InterPro"/>
</dbReference>
<evidence type="ECO:0000256" key="6">
    <source>
        <dbReference type="SAM" id="MobiDB-lite"/>
    </source>
</evidence>
<dbReference type="PROSITE" id="PS00463">
    <property type="entry name" value="ZN2_CY6_FUNGAL_1"/>
    <property type="match status" value="1"/>
</dbReference>
<feature type="compositionally biased region" description="Polar residues" evidence="6">
    <location>
        <begin position="75"/>
        <end position="88"/>
    </location>
</feature>
<gene>
    <name evidence="9" type="ORF">C8Q69DRAFT_471475</name>
</gene>
<comment type="caution">
    <text evidence="9">The sequence shown here is derived from an EMBL/GenBank/DDBJ whole genome shotgun (WGS) entry which is preliminary data.</text>
</comment>
<dbReference type="InterPro" id="IPR001138">
    <property type="entry name" value="Zn2Cys6_DnaBD"/>
</dbReference>
<organism evidence="9 10">
    <name type="scientific">Byssochlamys spectabilis</name>
    <name type="common">Paecilomyces variotii</name>
    <dbReference type="NCBI Taxonomy" id="264951"/>
    <lineage>
        <taxon>Eukaryota</taxon>
        <taxon>Fungi</taxon>
        <taxon>Dikarya</taxon>
        <taxon>Ascomycota</taxon>
        <taxon>Pezizomycotina</taxon>
        <taxon>Eurotiomycetes</taxon>
        <taxon>Eurotiomycetidae</taxon>
        <taxon>Eurotiales</taxon>
        <taxon>Thermoascaceae</taxon>
        <taxon>Paecilomyces</taxon>
    </lineage>
</organism>
<dbReference type="SMART" id="SM00066">
    <property type="entry name" value="GAL4"/>
    <property type="match status" value="1"/>
</dbReference>
<feature type="region of interest" description="Disordered" evidence="6">
    <location>
        <begin position="582"/>
        <end position="609"/>
    </location>
</feature>
<dbReference type="Pfam" id="PF04082">
    <property type="entry name" value="Fungal_trans"/>
    <property type="match status" value="1"/>
</dbReference>